<evidence type="ECO:0000313" key="1">
    <source>
        <dbReference type="EMBL" id="SEL44379.1"/>
    </source>
</evidence>
<keyword evidence="2" id="KW-1185">Reference proteome</keyword>
<accession>A0A1H7Q9A1</accession>
<sequence>MVLLASLITCLSTRAKLSCKVCEYDTVHKIWDSDIFIA</sequence>
<dbReference type="STRING" id="641665.GCA_002104455_00926"/>
<dbReference type="AlphaFoldDB" id="A0A1H7Q9A1"/>
<dbReference type="Proteomes" id="UP000199297">
    <property type="component" value="Unassembled WGS sequence"/>
</dbReference>
<protein>
    <submittedName>
        <fullName evidence="1">Uncharacterized protein</fullName>
    </submittedName>
</protein>
<evidence type="ECO:0000313" key="2">
    <source>
        <dbReference type="Proteomes" id="UP000199297"/>
    </source>
</evidence>
<organism evidence="1 2">
    <name type="scientific">Colwellia chukchiensis</name>
    <dbReference type="NCBI Taxonomy" id="641665"/>
    <lineage>
        <taxon>Bacteria</taxon>
        <taxon>Pseudomonadati</taxon>
        <taxon>Pseudomonadota</taxon>
        <taxon>Gammaproteobacteria</taxon>
        <taxon>Alteromonadales</taxon>
        <taxon>Colwelliaceae</taxon>
        <taxon>Colwellia</taxon>
    </lineage>
</organism>
<dbReference type="EMBL" id="FOBI01000011">
    <property type="protein sequence ID" value="SEL44379.1"/>
    <property type="molecule type" value="Genomic_DNA"/>
</dbReference>
<gene>
    <name evidence="1" type="ORF">SAMN05216262_11119</name>
</gene>
<name>A0A1H7Q9A1_9GAMM</name>
<reference evidence="2" key="1">
    <citation type="submission" date="2016-10" db="EMBL/GenBank/DDBJ databases">
        <authorList>
            <person name="Varghese N."/>
            <person name="Submissions S."/>
        </authorList>
    </citation>
    <scope>NUCLEOTIDE SEQUENCE [LARGE SCALE GENOMIC DNA]</scope>
    <source>
        <strain evidence="2">CGMCC 1.9127</strain>
    </source>
</reference>
<proteinExistence type="predicted"/>